<protein>
    <submittedName>
        <fullName evidence="1">Uncharacterized protein</fullName>
    </submittedName>
</protein>
<name>M5IP04_9BACT</name>
<proteinExistence type="predicted"/>
<reference evidence="1 2" key="1">
    <citation type="journal article" date="2013" name="Genome Announc.">
        <title>Genome Sequence of Campylobacter showae UNSWCD, Isolated from a Patient with Crohn's Disease.</title>
        <authorList>
            <person name="Tay A.P."/>
            <person name="Kaakoush N.O."/>
            <person name="Deshpande N.P."/>
            <person name="Chen Z."/>
            <person name="Mitchell H."/>
            <person name="Wilkins M.R."/>
        </authorList>
    </citation>
    <scope>NUCLEOTIDE SEQUENCE [LARGE SCALE GENOMIC DNA]</scope>
    <source>
        <strain evidence="1 2">CSUNSWCD</strain>
    </source>
</reference>
<dbReference type="Proteomes" id="UP000011939">
    <property type="component" value="Unassembled WGS sequence"/>
</dbReference>
<comment type="caution">
    <text evidence="1">The sequence shown here is derived from an EMBL/GenBank/DDBJ whole genome shotgun (WGS) entry which is preliminary data.</text>
</comment>
<dbReference type="PATRIC" id="fig|1244083.3.peg.2221"/>
<evidence type="ECO:0000313" key="2">
    <source>
        <dbReference type="Proteomes" id="UP000011939"/>
    </source>
</evidence>
<evidence type="ECO:0000313" key="1">
    <source>
        <dbReference type="EMBL" id="EKU10356.1"/>
    </source>
</evidence>
<sequence length="48" mass="5227">MTPLGRLNLSGVNLTRLLNLTRLGGVCSSILAPNFTSDIKDRENLTKI</sequence>
<accession>M5IP04</accession>
<organism evidence="1 2">
    <name type="scientific">Campylobacter showae CSUNSWCD</name>
    <dbReference type="NCBI Taxonomy" id="1244083"/>
    <lineage>
        <taxon>Bacteria</taxon>
        <taxon>Pseudomonadati</taxon>
        <taxon>Campylobacterota</taxon>
        <taxon>Epsilonproteobacteria</taxon>
        <taxon>Campylobacterales</taxon>
        <taxon>Campylobacteraceae</taxon>
        <taxon>Campylobacter</taxon>
    </lineage>
</organism>
<dbReference type="EMBL" id="AMZQ01000014">
    <property type="protein sequence ID" value="EKU10356.1"/>
    <property type="molecule type" value="Genomic_DNA"/>
</dbReference>
<dbReference type="AlphaFoldDB" id="M5IP04"/>
<gene>
    <name evidence="1" type="ORF">CSUNSWCD_975</name>
</gene>
<dbReference type="STRING" id="1244083.CSUNSWCD_975"/>